<dbReference type="EMBL" id="WIGM01001542">
    <property type="protein sequence ID" value="KAF6794633.1"/>
    <property type="molecule type" value="Genomic_DNA"/>
</dbReference>
<feature type="region of interest" description="Disordered" evidence="1">
    <location>
        <begin position="143"/>
        <end position="194"/>
    </location>
</feature>
<evidence type="ECO:0000313" key="3">
    <source>
        <dbReference type="Proteomes" id="UP000639643"/>
    </source>
</evidence>
<keyword evidence="3" id="KW-1185">Reference proteome</keyword>
<organism evidence="2 3">
    <name type="scientific">Colletotrichum musicola</name>
    <dbReference type="NCBI Taxonomy" id="2175873"/>
    <lineage>
        <taxon>Eukaryota</taxon>
        <taxon>Fungi</taxon>
        <taxon>Dikarya</taxon>
        <taxon>Ascomycota</taxon>
        <taxon>Pezizomycotina</taxon>
        <taxon>Sordariomycetes</taxon>
        <taxon>Hypocreomycetidae</taxon>
        <taxon>Glomerellales</taxon>
        <taxon>Glomerellaceae</taxon>
        <taxon>Colletotrichum</taxon>
        <taxon>Colletotrichum orchidearum species complex</taxon>
    </lineage>
</organism>
<evidence type="ECO:0000313" key="2">
    <source>
        <dbReference type="EMBL" id="KAF6794633.1"/>
    </source>
</evidence>
<feature type="compositionally biased region" description="Pro residues" evidence="1">
    <location>
        <begin position="184"/>
        <end position="194"/>
    </location>
</feature>
<dbReference type="Proteomes" id="UP000639643">
    <property type="component" value="Unassembled WGS sequence"/>
</dbReference>
<reference evidence="2" key="1">
    <citation type="journal article" date="2020" name="Phytopathology">
        <title>Genome Sequence Resources of Colletotrichum truncatum, C. plurivorum, C. musicola, and C. sojae: Four Species Pathogenic to Soybean (Glycine max).</title>
        <authorList>
            <person name="Rogerio F."/>
            <person name="Boufleur T.R."/>
            <person name="Ciampi-Guillardi M."/>
            <person name="Sukno S.A."/>
            <person name="Thon M.R."/>
            <person name="Massola Junior N.S."/>
            <person name="Baroncelli R."/>
        </authorList>
    </citation>
    <scope>NUCLEOTIDE SEQUENCE</scope>
    <source>
        <strain evidence="2">LFN0074</strain>
    </source>
</reference>
<protein>
    <submittedName>
        <fullName evidence="2">KilA-N domain-containing protein</fullName>
    </submittedName>
</protein>
<feature type="compositionally biased region" description="Basic and acidic residues" evidence="1">
    <location>
        <begin position="143"/>
        <end position="155"/>
    </location>
</feature>
<name>A0A8H6MKC1_9PEZI</name>
<dbReference type="AlphaFoldDB" id="A0A8H6MKC1"/>
<feature type="compositionally biased region" description="Basic and acidic residues" evidence="1">
    <location>
        <begin position="91"/>
        <end position="103"/>
    </location>
</feature>
<feature type="compositionally biased region" description="Polar residues" evidence="1">
    <location>
        <begin position="156"/>
        <end position="167"/>
    </location>
</feature>
<feature type="region of interest" description="Disordered" evidence="1">
    <location>
        <begin position="76"/>
        <end position="103"/>
    </location>
</feature>
<feature type="compositionally biased region" description="Low complexity" evidence="1">
    <location>
        <begin position="76"/>
        <end position="90"/>
    </location>
</feature>
<dbReference type="OrthoDB" id="4839022at2759"/>
<evidence type="ECO:0000256" key="1">
    <source>
        <dbReference type="SAM" id="MobiDB-lite"/>
    </source>
</evidence>
<accession>A0A8H6MKC1</accession>
<gene>
    <name evidence="2" type="ORF">CMUS01_15991</name>
</gene>
<proteinExistence type="predicted"/>
<comment type="caution">
    <text evidence="2">The sequence shown here is derived from an EMBL/GenBank/DDBJ whole genome shotgun (WGS) entry which is preliminary data.</text>
</comment>
<sequence length="194" mass="21940">MRSDERKRIGDFCGSVSDHFRSIMVLNYFKQRLTDTSKHYTNRNEKPTCAKVIKTIYTLAQDEEQKMGLASYKKAASNTASSSASSSSNGKTKEEKAPERCDHCDKPHDNKTCYLAHPDLVPADHKYRESILKRSREHICDNKYLRPPTCDHRSTTADIPSRASNPTDVEPAIPYRQPLSRPRVVPPPPPPTLA</sequence>